<organism evidence="4 5">
    <name type="scientific">Serendipita vermifera MAFF 305830</name>
    <dbReference type="NCBI Taxonomy" id="933852"/>
    <lineage>
        <taxon>Eukaryota</taxon>
        <taxon>Fungi</taxon>
        <taxon>Dikarya</taxon>
        <taxon>Basidiomycota</taxon>
        <taxon>Agaricomycotina</taxon>
        <taxon>Agaricomycetes</taxon>
        <taxon>Sebacinales</taxon>
        <taxon>Serendipitaceae</taxon>
        <taxon>Serendipita</taxon>
    </lineage>
</organism>
<evidence type="ECO:0000313" key="5">
    <source>
        <dbReference type="Proteomes" id="UP000054097"/>
    </source>
</evidence>
<evidence type="ECO:0000313" key="4">
    <source>
        <dbReference type="EMBL" id="KIM32533.1"/>
    </source>
</evidence>
<dbReference type="Pfam" id="PF20151">
    <property type="entry name" value="DUF6533"/>
    <property type="match status" value="1"/>
</dbReference>
<keyword evidence="5" id="KW-1185">Reference proteome</keyword>
<evidence type="ECO:0000259" key="3">
    <source>
        <dbReference type="Pfam" id="PF20151"/>
    </source>
</evidence>
<name>A0A0C2X2P3_SERVB</name>
<keyword evidence="2" id="KW-0472">Membrane</keyword>
<feature type="transmembrane region" description="Helical" evidence="2">
    <location>
        <begin position="188"/>
        <end position="215"/>
    </location>
</feature>
<dbReference type="Proteomes" id="UP000054097">
    <property type="component" value="Unassembled WGS sequence"/>
</dbReference>
<reference evidence="5" key="2">
    <citation type="submission" date="2015-01" db="EMBL/GenBank/DDBJ databases">
        <title>Evolutionary Origins and Diversification of the Mycorrhizal Mutualists.</title>
        <authorList>
            <consortium name="DOE Joint Genome Institute"/>
            <consortium name="Mycorrhizal Genomics Consortium"/>
            <person name="Kohler A."/>
            <person name="Kuo A."/>
            <person name="Nagy L.G."/>
            <person name="Floudas D."/>
            <person name="Copeland A."/>
            <person name="Barry K.W."/>
            <person name="Cichocki N."/>
            <person name="Veneault-Fourrey C."/>
            <person name="LaButti K."/>
            <person name="Lindquist E.A."/>
            <person name="Lipzen A."/>
            <person name="Lundell T."/>
            <person name="Morin E."/>
            <person name="Murat C."/>
            <person name="Riley R."/>
            <person name="Ohm R."/>
            <person name="Sun H."/>
            <person name="Tunlid A."/>
            <person name="Henrissat B."/>
            <person name="Grigoriev I.V."/>
            <person name="Hibbett D.S."/>
            <person name="Martin F."/>
        </authorList>
    </citation>
    <scope>NUCLEOTIDE SEQUENCE [LARGE SCALE GENOMIC DNA]</scope>
    <source>
        <strain evidence="5">MAFF 305830</strain>
    </source>
</reference>
<protein>
    <recommendedName>
        <fullName evidence="3">DUF6533 domain-containing protein</fullName>
    </recommendedName>
</protein>
<feature type="region of interest" description="Disordered" evidence="1">
    <location>
        <begin position="312"/>
        <end position="340"/>
    </location>
</feature>
<accession>A0A0C2X2P3</accession>
<feature type="transmembrane region" description="Helical" evidence="2">
    <location>
        <begin position="59"/>
        <end position="78"/>
    </location>
</feature>
<feature type="transmembrane region" description="Helical" evidence="2">
    <location>
        <begin position="114"/>
        <end position="137"/>
    </location>
</feature>
<evidence type="ECO:0000256" key="1">
    <source>
        <dbReference type="SAM" id="MobiDB-lite"/>
    </source>
</evidence>
<gene>
    <name evidence="4" type="ORF">M408DRAFT_20802</name>
</gene>
<dbReference type="EMBL" id="KN824280">
    <property type="protein sequence ID" value="KIM32533.1"/>
    <property type="molecule type" value="Genomic_DNA"/>
</dbReference>
<dbReference type="AlphaFoldDB" id="A0A0C2X2P3"/>
<keyword evidence="2" id="KW-1133">Transmembrane helix</keyword>
<evidence type="ECO:0000256" key="2">
    <source>
        <dbReference type="SAM" id="Phobius"/>
    </source>
</evidence>
<feature type="domain" description="DUF6533" evidence="3">
    <location>
        <begin position="27"/>
        <end position="66"/>
    </location>
</feature>
<keyword evidence="2" id="KW-0812">Transmembrane</keyword>
<feature type="transmembrane region" description="Helical" evidence="2">
    <location>
        <begin position="20"/>
        <end position="38"/>
    </location>
</feature>
<dbReference type="OrthoDB" id="3251775at2759"/>
<dbReference type="InterPro" id="IPR045340">
    <property type="entry name" value="DUF6533"/>
</dbReference>
<proteinExistence type="predicted"/>
<sequence length="340" mass="38322">MADAIALTAEVVVDAMTDIVLARFLSGSAVTLVLYDWLLVLSDEFSTIWKANWTLPKFLYYYIRIVTAPFIILMAYQLSDLRGPLTRDLYRMGGPGYDPDAVIPCGVELSYRRFTWFITGFFVATFITTLGLMIAALITYEKTIDYYDIVGLCGALHAAPTFPAMFYAPAAYEAFLFVTTAYRAYQDAAIFSSSTTAPFLIMLYRDGLICFLVMLGMRSWNIWIYCTQPVTSLNIGGNMMWAINTIMSTRVYLNLVFLVKKPDITTYDTQAICGNRDTGIQFRRGAITTKSKSFGNRGDMLRGKVDELDYDEEHSMGPMNPRRHNVGRSLSPRAGQSFFL</sequence>
<dbReference type="HOGENOM" id="CLU_035509_1_3_1"/>
<reference evidence="4 5" key="1">
    <citation type="submission" date="2014-04" db="EMBL/GenBank/DDBJ databases">
        <authorList>
            <consortium name="DOE Joint Genome Institute"/>
            <person name="Kuo A."/>
            <person name="Zuccaro A."/>
            <person name="Kohler A."/>
            <person name="Nagy L.G."/>
            <person name="Floudas D."/>
            <person name="Copeland A."/>
            <person name="Barry K.W."/>
            <person name="Cichocki N."/>
            <person name="Veneault-Fourrey C."/>
            <person name="LaButti K."/>
            <person name="Lindquist E.A."/>
            <person name="Lipzen A."/>
            <person name="Lundell T."/>
            <person name="Morin E."/>
            <person name="Murat C."/>
            <person name="Sun H."/>
            <person name="Tunlid A."/>
            <person name="Henrissat B."/>
            <person name="Grigoriev I.V."/>
            <person name="Hibbett D.S."/>
            <person name="Martin F."/>
            <person name="Nordberg H.P."/>
            <person name="Cantor M.N."/>
            <person name="Hua S.X."/>
        </authorList>
    </citation>
    <scope>NUCLEOTIDE SEQUENCE [LARGE SCALE GENOMIC DNA]</scope>
    <source>
        <strain evidence="4 5">MAFF 305830</strain>
    </source>
</reference>